<feature type="domain" description="DNA topoisomerase IB N-terminal" evidence="2">
    <location>
        <begin position="36"/>
        <end position="82"/>
    </location>
</feature>
<dbReference type="InterPro" id="IPR035447">
    <property type="entry name" value="DNA_topo_I_N_sf"/>
</dbReference>
<organism evidence="3 4">
    <name type="scientific">Dysgonomonas termitidis</name>
    <dbReference type="NCBI Taxonomy" id="1516126"/>
    <lineage>
        <taxon>Bacteria</taxon>
        <taxon>Pseudomonadati</taxon>
        <taxon>Bacteroidota</taxon>
        <taxon>Bacteroidia</taxon>
        <taxon>Bacteroidales</taxon>
        <taxon>Dysgonomonadaceae</taxon>
        <taxon>Dysgonomonas</taxon>
    </lineage>
</organism>
<dbReference type="InterPro" id="IPR049331">
    <property type="entry name" value="Top1B_N_bact"/>
</dbReference>
<name>A0ABV9KTK6_9BACT</name>
<dbReference type="InterPro" id="IPR011010">
    <property type="entry name" value="DNA_brk_join_enz"/>
</dbReference>
<dbReference type="Gene3D" id="3.90.15.10">
    <property type="entry name" value="Topoisomerase I, Chain A, domain 3"/>
    <property type="match status" value="1"/>
</dbReference>
<dbReference type="InterPro" id="IPR013500">
    <property type="entry name" value="TopoI_cat_euk"/>
</dbReference>
<dbReference type="SUPFAM" id="SSF55869">
    <property type="entry name" value="DNA topoisomerase I domain"/>
    <property type="match status" value="1"/>
</dbReference>
<evidence type="ECO:0000259" key="1">
    <source>
        <dbReference type="Pfam" id="PF01028"/>
    </source>
</evidence>
<feature type="domain" description="DNA topoisomerase I catalytic core eukaryotic-type" evidence="1">
    <location>
        <begin position="99"/>
        <end position="300"/>
    </location>
</feature>
<evidence type="ECO:0000313" key="4">
    <source>
        <dbReference type="Proteomes" id="UP001596023"/>
    </source>
</evidence>
<dbReference type="Gene3D" id="1.10.132.120">
    <property type="match status" value="1"/>
</dbReference>
<protein>
    <submittedName>
        <fullName evidence="3">DNA topoisomerase IB</fullName>
    </submittedName>
</protein>
<evidence type="ECO:0000259" key="2">
    <source>
        <dbReference type="Pfam" id="PF21338"/>
    </source>
</evidence>
<dbReference type="Pfam" id="PF01028">
    <property type="entry name" value="Topoisom_I"/>
    <property type="match status" value="1"/>
</dbReference>
<dbReference type="Pfam" id="PF21338">
    <property type="entry name" value="Top1B_N_bact"/>
    <property type="match status" value="1"/>
</dbReference>
<comment type="caution">
    <text evidence="3">The sequence shown here is derived from an EMBL/GenBank/DDBJ whole genome shotgun (WGS) entry which is preliminary data.</text>
</comment>
<dbReference type="RefSeq" id="WP_379994391.1">
    <property type="nucleotide sequence ID" value="NZ_JBHSGN010000046.1"/>
</dbReference>
<dbReference type="PROSITE" id="PS52038">
    <property type="entry name" value="TOPO_IB_2"/>
    <property type="match status" value="1"/>
</dbReference>
<proteinExistence type="predicted"/>
<keyword evidence="4" id="KW-1185">Reference proteome</keyword>
<dbReference type="SUPFAM" id="SSF56349">
    <property type="entry name" value="DNA breaking-rejoining enzymes"/>
    <property type="match status" value="1"/>
</dbReference>
<sequence length="348" mass="40095">MANILHDPLKTVKAVDLVYISDHQLGIIRKRQGKTFRYFLKGKEVNNKKVLKRIKKLVIPPAWEDVWICALENGHLQATGIDSKMRKQYRYHPVWVALRNHSKYYRMIQFAHALPQIRASVEKDLALRGLPREKVLALVISLMERTNIRVGNSSYEKLYGSFGLTTLKNRHTDVKGNKIIFSFKGKKGVYHDISLRNSKLARIIQQCKEIPGKELFQYYDEDGERKTIDSGMVNTYIKEIGREDFTSKDFRTWGGTVNAFLALRESGLVETQAEQKKKVVEALDKVAVSLGNTHAVCRKYYVHPLIISLYESGSLQEYFDQFDIAEERDSLTALTKEERIILSILEKG</sequence>
<accession>A0ABV9KTK6</accession>
<dbReference type="InterPro" id="IPR014711">
    <property type="entry name" value="TopoI_cat_a-hlx-sub_euk"/>
</dbReference>
<gene>
    <name evidence="3" type="ORF">ACFO6W_05580</name>
</gene>
<dbReference type="Gene3D" id="3.30.66.10">
    <property type="entry name" value="DNA topoisomerase I domain"/>
    <property type="match status" value="1"/>
</dbReference>
<dbReference type="EMBL" id="JBHSGN010000046">
    <property type="protein sequence ID" value="MFC4673154.1"/>
    <property type="molecule type" value="Genomic_DNA"/>
</dbReference>
<reference evidence="4" key="1">
    <citation type="journal article" date="2019" name="Int. J. Syst. Evol. Microbiol.">
        <title>The Global Catalogue of Microorganisms (GCM) 10K type strain sequencing project: providing services to taxonomists for standard genome sequencing and annotation.</title>
        <authorList>
            <consortium name="The Broad Institute Genomics Platform"/>
            <consortium name="The Broad Institute Genome Sequencing Center for Infectious Disease"/>
            <person name="Wu L."/>
            <person name="Ma J."/>
        </authorList>
    </citation>
    <scope>NUCLEOTIDE SEQUENCE [LARGE SCALE GENOMIC DNA]</scope>
    <source>
        <strain evidence="4">CCUG 66188</strain>
    </source>
</reference>
<evidence type="ECO:0000313" key="3">
    <source>
        <dbReference type="EMBL" id="MFC4673154.1"/>
    </source>
</evidence>
<dbReference type="Proteomes" id="UP001596023">
    <property type="component" value="Unassembled WGS sequence"/>
</dbReference>